<reference evidence="3" key="1">
    <citation type="journal article" date="2019" name="Science">
        <title>Mutation of a bHLH transcription factor allowed almond domestication.</title>
        <authorList>
            <person name="Sanchez-Perez R."/>
            <person name="Pavan S."/>
            <person name="Mazzeo R."/>
            <person name="Moldovan C."/>
            <person name="Aiese Cigliano R."/>
            <person name="Del Cueto J."/>
            <person name="Ricciardi F."/>
            <person name="Lotti C."/>
            <person name="Ricciardi L."/>
            <person name="Dicenta F."/>
            <person name="Lopez-Marques R.L."/>
            <person name="Lindberg Moller B."/>
        </authorList>
    </citation>
    <scope>NUCLEOTIDE SEQUENCE</scope>
</reference>
<gene>
    <name evidence="3" type="ORF">Prudu_012795</name>
</gene>
<feature type="compositionally biased region" description="Basic residues" evidence="1">
    <location>
        <begin position="444"/>
        <end position="457"/>
    </location>
</feature>
<feature type="domain" description="J" evidence="2">
    <location>
        <begin position="1163"/>
        <end position="1248"/>
    </location>
</feature>
<dbReference type="InterPro" id="IPR018253">
    <property type="entry name" value="DnaJ_domain_CS"/>
</dbReference>
<dbReference type="Gene3D" id="1.25.40.10">
    <property type="entry name" value="Tetratricopeptide repeat domain"/>
    <property type="match status" value="2"/>
</dbReference>
<dbReference type="PROSITE" id="PS50076">
    <property type="entry name" value="DNAJ_2"/>
    <property type="match status" value="1"/>
</dbReference>
<dbReference type="PANTHER" id="PTHR45181">
    <property type="entry name" value="HEAT SHOCK PROTEIN DNAJ WITH TETRATRICOPEPTIDE REPEAT-CONTAINING PROTEIN"/>
    <property type="match status" value="1"/>
</dbReference>
<dbReference type="SMART" id="SM00028">
    <property type="entry name" value="TPR"/>
    <property type="match status" value="7"/>
</dbReference>
<dbReference type="PRINTS" id="PR00625">
    <property type="entry name" value="JDOMAIN"/>
</dbReference>
<dbReference type="Pfam" id="PF13181">
    <property type="entry name" value="TPR_8"/>
    <property type="match status" value="1"/>
</dbReference>
<dbReference type="Gene3D" id="1.10.287.110">
    <property type="entry name" value="DnaJ domain"/>
    <property type="match status" value="1"/>
</dbReference>
<feature type="compositionally biased region" description="Polar residues" evidence="1">
    <location>
        <begin position="471"/>
        <end position="484"/>
    </location>
</feature>
<sequence length="1350" mass="148183">MLGSGLARPRVPETGFRPGFNPFRTNMESSNPVPSGLETGTSVSGEFGTPKSGNEGKMFGANRSDSNANSGKWDSNASLGKGVIDEMRNLKIGSGNEFLNTKEGAFSFNARSRVSSSSAAGLDKGGFVFGNGYRKNSSIDESIGSKLPEDMMKLNIEGPENAESVEKGKDVKFNVTATDKTKFGLGNNDNVGGSLGQNLESELPNELKKLNIKETVQLDRSTDTTNANCVNKFAVGNSKKDSLSFSGSSENILPDLMKNLNIKDYADKSDRDNPALTSGKTVGDTFDGRKGTLLSRKMEKLSLGSRAGDSTQSHAGTPSHQTSIKHVETGNCDKPIPREFPFQVAMPGRNAGGCDFSSDQPKDGAKSCGTTPSGGIHFEPVGGTSEVPAVDRPEKRDEFYFTSKQDGLGGHSVEFKTPNPKANLFSGINKKLEFGARRESFRDTRKKKTTGKPRRSSSAHLGPGHDFVSREGSSQENVEASASYSPMDVSPYQETLADNQCAKENSVASGESFSIHNNYSAADSVPTVSNDPIDEDLAVATERLDINEVDATSRETRADTFEYGLDGSVDVEGTLEGSVSEVETESFKSAAEEVDFSSDNSLTAAETEASSSSKMERHDIDARIHFGFPSTSEDRTRSNFTFAASSAAQSQLSASKRLHKKKNLVKEGQDTNVMVPNVKVPYASSSANFFPYPGASVLMSPGRSQKIDLSIPQHKYGDNYGVCKEKEIKQESGSPSAETAAAQEACEKWRLRGNQAYCNGDLSKAEDCYTRGVNCISRNETSRSCLRALMLCYSNRAATRMALGRLRDALGDCMMAVGIDPNFLKAQVRAANCYLALGEVEDASQHFRRCLQLANDVCVDRKIAVEASDGLQKAQKVSECLNLSAELLQWKISTNAERALELIAEGLVMSPSSEKLLEMKAEALFMMRRYEEVIELCEQTLGSAEKNNPSIDTNYQALSSDGSELSKYFYFRLWRCRKLEEGLASLEKQDEKVSTYRNWRKTLESSVPLVLTVRELLSHKAAGNEAFQAGRHTEAVEHYTAALSCNVESRPFTAVCFCNRAAAYKALGQMTDAIADCSLAIALDGNYLKAISRRATLYEMIRDYGQAARDLQRLVSLLTKQVEGKTNHCGTSDRSISCTNDLRQARLRLSEIEEEDRKDIPLDMYLILGVEPPVSAAEIKKAYRKAALRHHPDKAGQFFARSDNGDDGVWREIAEEVHKDADRLFKMIGEAYAVLSDPTKRSRYDAEEEMRNAQKKRSGSSTSRMPADVQNYPFERSSSRRQWSYGNSSARGSEATWSKKRENVCSRDDMQRRKPESGLPSLLVMGIDVAMKLEDFLSHYFWVGKLKEIY</sequence>
<dbReference type="PROSITE" id="PS00636">
    <property type="entry name" value="DNAJ_1"/>
    <property type="match status" value="1"/>
</dbReference>
<dbReference type="Pfam" id="PF00226">
    <property type="entry name" value="DnaJ"/>
    <property type="match status" value="1"/>
</dbReference>
<feature type="region of interest" description="Disordered" evidence="1">
    <location>
        <begin position="1"/>
        <end position="75"/>
    </location>
</feature>
<feature type="compositionally biased region" description="Low complexity" evidence="1">
    <location>
        <begin position="603"/>
        <end position="613"/>
    </location>
</feature>
<feature type="region of interest" description="Disordered" evidence="1">
    <location>
        <begin position="436"/>
        <end position="485"/>
    </location>
</feature>
<dbReference type="SUPFAM" id="SSF46565">
    <property type="entry name" value="Chaperone J-domain"/>
    <property type="match status" value="1"/>
</dbReference>
<feature type="region of interest" description="Disordered" evidence="1">
    <location>
        <begin position="1243"/>
        <end position="1268"/>
    </location>
</feature>
<keyword evidence="3" id="KW-0346">Stress response</keyword>
<evidence type="ECO:0000256" key="1">
    <source>
        <dbReference type="SAM" id="MobiDB-lite"/>
    </source>
</evidence>
<name>A0A4Y1REB7_PRUDU</name>
<feature type="region of interest" description="Disordered" evidence="1">
    <location>
        <begin position="266"/>
        <end position="333"/>
    </location>
</feature>
<feature type="region of interest" description="Disordered" evidence="1">
    <location>
        <begin position="1283"/>
        <end position="1316"/>
    </location>
</feature>
<feature type="compositionally biased region" description="Basic and acidic residues" evidence="1">
    <location>
        <begin position="1243"/>
        <end position="1252"/>
    </location>
</feature>
<dbReference type="InterPro" id="IPR019734">
    <property type="entry name" value="TPR_rpt"/>
</dbReference>
<evidence type="ECO:0000259" key="2">
    <source>
        <dbReference type="PROSITE" id="PS50076"/>
    </source>
</evidence>
<feature type="compositionally biased region" description="Polar residues" evidence="1">
    <location>
        <begin position="63"/>
        <end position="75"/>
    </location>
</feature>
<protein>
    <submittedName>
        <fullName evidence="3">Heat shock protein DnaJ with tetratricopeptide repeat</fullName>
    </submittedName>
</protein>
<dbReference type="EMBL" id="AP019300">
    <property type="protein sequence ID" value="BBH02277.1"/>
    <property type="molecule type" value="Genomic_DNA"/>
</dbReference>
<feature type="region of interest" description="Disordered" evidence="1">
    <location>
        <begin position="590"/>
        <end position="616"/>
    </location>
</feature>
<organism evidence="3">
    <name type="scientific">Prunus dulcis</name>
    <name type="common">Almond</name>
    <name type="synonym">Amygdalus dulcis</name>
    <dbReference type="NCBI Taxonomy" id="3755"/>
    <lineage>
        <taxon>Eukaryota</taxon>
        <taxon>Viridiplantae</taxon>
        <taxon>Streptophyta</taxon>
        <taxon>Embryophyta</taxon>
        <taxon>Tracheophyta</taxon>
        <taxon>Spermatophyta</taxon>
        <taxon>Magnoliopsida</taxon>
        <taxon>eudicotyledons</taxon>
        <taxon>Gunneridae</taxon>
        <taxon>Pentapetalae</taxon>
        <taxon>rosids</taxon>
        <taxon>fabids</taxon>
        <taxon>Rosales</taxon>
        <taxon>Rosaceae</taxon>
        <taxon>Amygdaloideae</taxon>
        <taxon>Amygdaleae</taxon>
        <taxon>Prunus</taxon>
    </lineage>
</organism>
<feature type="compositionally biased region" description="Basic and acidic residues" evidence="1">
    <location>
        <begin position="286"/>
        <end position="300"/>
    </location>
</feature>
<dbReference type="SMART" id="SM00271">
    <property type="entry name" value="DnaJ"/>
    <property type="match status" value="1"/>
</dbReference>
<dbReference type="InterPro" id="IPR011990">
    <property type="entry name" value="TPR-like_helical_dom_sf"/>
</dbReference>
<dbReference type="CDD" id="cd06257">
    <property type="entry name" value="DnaJ"/>
    <property type="match status" value="1"/>
</dbReference>
<accession>A0A4Y1REB7</accession>
<feature type="region of interest" description="Disordered" evidence="1">
    <location>
        <begin position="355"/>
        <end position="393"/>
    </location>
</feature>
<dbReference type="SUPFAM" id="SSF48452">
    <property type="entry name" value="TPR-like"/>
    <property type="match status" value="2"/>
</dbReference>
<feature type="compositionally biased region" description="Polar residues" evidence="1">
    <location>
        <begin position="308"/>
        <end position="324"/>
    </location>
</feature>
<evidence type="ECO:0000313" key="3">
    <source>
        <dbReference type="EMBL" id="BBH02277.1"/>
    </source>
</evidence>
<dbReference type="PANTHER" id="PTHR45181:SF4">
    <property type="entry name" value="HEAT SHOCK PROTEIN DNAJ WITH TETRATRICOPEPTIDE REPEAT-CONTAINING PROTEIN"/>
    <property type="match status" value="1"/>
</dbReference>
<proteinExistence type="predicted"/>
<feature type="compositionally biased region" description="Basic and acidic residues" evidence="1">
    <location>
        <begin position="1297"/>
        <end position="1316"/>
    </location>
</feature>
<dbReference type="InterPro" id="IPR036869">
    <property type="entry name" value="J_dom_sf"/>
</dbReference>
<dbReference type="InterPro" id="IPR001623">
    <property type="entry name" value="DnaJ_domain"/>
</dbReference>
<feature type="compositionally biased region" description="Polar residues" evidence="1">
    <location>
        <begin position="23"/>
        <end position="44"/>
    </location>
</feature>